<dbReference type="SUPFAM" id="SSF64518">
    <property type="entry name" value="Phase 1 flagellin"/>
    <property type="match status" value="1"/>
</dbReference>
<organism evidence="8 9">
    <name type="scientific">Anaerosacchariphilus polymeriproducens</name>
    <dbReference type="NCBI Taxonomy" id="1812858"/>
    <lineage>
        <taxon>Bacteria</taxon>
        <taxon>Bacillati</taxon>
        <taxon>Bacillota</taxon>
        <taxon>Clostridia</taxon>
        <taxon>Lachnospirales</taxon>
        <taxon>Lachnospiraceae</taxon>
        <taxon>Anaerosacchariphilus</taxon>
    </lineage>
</organism>
<keyword evidence="3 4" id="KW-0975">Bacterial flagellum</keyword>
<name>A0A371AZN6_9FIRM</name>
<dbReference type="Gene3D" id="1.20.1330.10">
    <property type="entry name" value="f41 fragment of flagellin, N-terminal domain"/>
    <property type="match status" value="2"/>
</dbReference>
<feature type="domain" description="Flagellin N-terminal" evidence="6">
    <location>
        <begin position="3"/>
        <end position="139"/>
    </location>
</feature>
<dbReference type="InterPro" id="IPR042187">
    <property type="entry name" value="Flagellin_C_sub2"/>
</dbReference>
<dbReference type="Pfam" id="PF00669">
    <property type="entry name" value="Flagellin_N"/>
    <property type="match status" value="1"/>
</dbReference>
<evidence type="ECO:0000313" key="9">
    <source>
        <dbReference type="Proteomes" id="UP000255036"/>
    </source>
</evidence>
<accession>A0A371AZN6</accession>
<dbReference type="InterPro" id="IPR001029">
    <property type="entry name" value="Flagellin_N"/>
</dbReference>
<keyword evidence="5" id="KW-0175">Coiled coil</keyword>
<keyword evidence="9" id="KW-1185">Reference proteome</keyword>
<dbReference type="Proteomes" id="UP000255036">
    <property type="component" value="Unassembled WGS sequence"/>
</dbReference>
<evidence type="ECO:0000313" key="8">
    <source>
        <dbReference type="EMBL" id="RDU25068.1"/>
    </source>
</evidence>
<evidence type="ECO:0000256" key="4">
    <source>
        <dbReference type="RuleBase" id="RU362073"/>
    </source>
</evidence>
<dbReference type="PANTHER" id="PTHR42792">
    <property type="entry name" value="FLAGELLIN"/>
    <property type="match status" value="1"/>
</dbReference>
<dbReference type="InterPro" id="IPR046358">
    <property type="entry name" value="Flagellin_C"/>
</dbReference>
<dbReference type="OrthoDB" id="9796789at2"/>
<comment type="subcellular location">
    <subcellularLocation>
        <location evidence="4">Secreted</location>
    </subcellularLocation>
    <subcellularLocation>
        <location evidence="4">Bacterial flagellum</location>
    </subcellularLocation>
</comment>
<evidence type="ECO:0000256" key="3">
    <source>
        <dbReference type="ARBA" id="ARBA00023143"/>
    </source>
</evidence>
<feature type="domain" description="Flagellin C-terminal" evidence="7">
    <location>
        <begin position="422"/>
        <end position="507"/>
    </location>
</feature>
<dbReference type="GO" id="GO:0009288">
    <property type="term" value="C:bacterial-type flagellum"/>
    <property type="evidence" value="ECO:0007669"/>
    <property type="project" value="UniProtKB-SubCell"/>
</dbReference>
<evidence type="ECO:0000259" key="7">
    <source>
        <dbReference type="Pfam" id="PF00700"/>
    </source>
</evidence>
<dbReference type="Gene3D" id="6.10.10.10">
    <property type="entry name" value="Flagellar export chaperone, C-terminal domain"/>
    <property type="match status" value="1"/>
</dbReference>
<comment type="function">
    <text evidence="4">Flagellin is the subunit protein which polymerizes to form the filaments of bacterial flagella.</text>
</comment>
<dbReference type="InterPro" id="IPR001492">
    <property type="entry name" value="Flagellin"/>
</dbReference>
<dbReference type="GO" id="GO:0005198">
    <property type="term" value="F:structural molecule activity"/>
    <property type="evidence" value="ECO:0007669"/>
    <property type="project" value="UniProtKB-UniRule"/>
</dbReference>
<protein>
    <recommendedName>
        <fullName evidence="2 4">Flagellin</fullName>
    </recommendedName>
</protein>
<comment type="caution">
    <text evidence="8">The sequence shown here is derived from an EMBL/GenBank/DDBJ whole genome shotgun (WGS) entry which is preliminary data.</text>
</comment>
<feature type="coiled-coil region" evidence="5">
    <location>
        <begin position="100"/>
        <end position="127"/>
    </location>
</feature>
<keyword evidence="4" id="KW-0964">Secreted</keyword>
<evidence type="ECO:0000256" key="2">
    <source>
        <dbReference type="ARBA" id="ARBA00020110"/>
    </source>
</evidence>
<evidence type="ECO:0000259" key="6">
    <source>
        <dbReference type="Pfam" id="PF00669"/>
    </source>
</evidence>
<comment type="similarity">
    <text evidence="1 4">Belongs to the bacterial flagellin family.</text>
</comment>
<dbReference type="RefSeq" id="WP_115480276.1">
    <property type="nucleotide sequence ID" value="NZ_QRCT01000007.1"/>
</dbReference>
<evidence type="ECO:0000256" key="1">
    <source>
        <dbReference type="ARBA" id="ARBA00005709"/>
    </source>
</evidence>
<dbReference type="PRINTS" id="PR00207">
    <property type="entry name" value="FLAGELLIN"/>
</dbReference>
<dbReference type="EMBL" id="QRCT01000007">
    <property type="protein sequence ID" value="RDU25068.1"/>
    <property type="molecule type" value="Genomic_DNA"/>
</dbReference>
<gene>
    <name evidence="8" type="ORF">DWV06_00785</name>
</gene>
<evidence type="ECO:0000256" key="5">
    <source>
        <dbReference type="SAM" id="Coils"/>
    </source>
</evidence>
<sequence>MKINHNMSAIIANRELLKTEDKLTQSLERLSSGLKINHAKDNPAGMAIANKMDAQINGLSKASTNAQDGISVIETAEGALSEVTSIIQRMRELAVQAANGTNTTEDMEAIQKEVDNLSKEIDRISKDTEFNKKTLLDGSLDQKAYIAQTEAKVTYFSNSVSAQEYGLTIVSDARQAVYVGDNSDAGQGNILAAQEGNIYINGVTVSIEEGDNSAVVYEKIRSAAEQADVTLISVSAIPGTIYGTDSDYAGYTPESFTYGNRLVFVSEDYGSKASVQISCDNAALASALGLQTTQTEVRGIDVDAEFTLDAGEYIGYENTAVITSDGMNVTVTDRNGFEMNVKVKPGMAQTVFVDMAGTTPGSVTPGTSEDLIIDVKDIGSMTLQIGANEGQIMEVRIPDMSLEGLELNNLNYSSDAGLEKAITALDKALSKVSSVRSQLGAYQNRLDHAIASLDTSELNMTSALSRIEDVDMAEEMSNYTQYNVLSQAATSVLAQANDKPQQVLQLLQ</sequence>
<dbReference type="Pfam" id="PF00700">
    <property type="entry name" value="Flagellin_C"/>
    <property type="match status" value="1"/>
</dbReference>
<reference evidence="8 9" key="1">
    <citation type="submission" date="2018-07" db="EMBL/GenBank/DDBJ databases">
        <title>Anaerosacharophilus polymeroproducens gen. nov. sp. nov., an anaerobic bacterium isolated from salt field.</title>
        <authorList>
            <person name="Kim W."/>
            <person name="Yang S.-H."/>
            <person name="Oh J."/>
            <person name="Lee J.-H."/>
            <person name="Kwon K.K."/>
        </authorList>
    </citation>
    <scope>NUCLEOTIDE SEQUENCE [LARGE SCALE GENOMIC DNA]</scope>
    <source>
        <strain evidence="8 9">MCWD5</strain>
    </source>
</reference>
<proteinExistence type="inferred from homology"/>
<dbReference type="PANTHER" id="PTHR42792:SF2">
    <property type="entry name" value="FLAGELLIN"/>
    <property type="match status" value="1"/>
</dbReference>
<dbReference type="AlphaFoldDB" id="A0A371AZN6"/>
<dbReference type="GO" id="GO:0005576">
    <property type="term" value="C:extracellular region"/>
    <property type="evidence" value="ECO:0007669"/>
    <property type="project" value="UniProtKB-SubCell"/>
</dbReference>